<keyword evidence="2" id="KW-1185">Reference proteome</keyword>
<dbReference type="AlphaFoldDB" id="A0A0C3QGN8"/>
<organism evidence="1 2">
    <name type="scientific">Tulasnella calospora MUT 4182</name>
    <dbReference type="NCBI Taxonomy" id="1051891"/>
    <lineage>
        <taxon>Eukaryota</taxon>
        <taxon>Fungi</taxon>
        <taxon>Dikarya</taxon>
        <taxon>Basidiomycota</taxon>
        <taxon>Agaricomycotina</taxon>
        <taxon>Agaricomycetes</taxon>
        <taxon>Cantharellales</taxon>
        <taxon>Tulasnellaceae</taxon>
        <taxon>Tulasnella</taxon>
    </lineage>
</organism>
<reference evidence="1 2" key="1">
    <citation type="submission" date="2014-04" db="EMBL/GenBank/DDBJ databases">
        <authorList>
            <consortium name="DOE Joint Genome Institute"/>
            <person name="Kuo A."/>
            <person name="Girlanda M."/>
            <person name="Perotto S."/>
            <person name="Kohler A."/>
            <person name="Nagy L.G."/>
            <person name="Floudas D."/>
            <person name="Copeland A."/>
            <person name="Barry K.W."/>
            <person name="Cichocki N."/>
            <person name="Veneault-Fourrey C."/>
            <person name="LaButti K."/>
            <person name="Lindquist E.A."/>
            <person name="Lipzen A."/>
            <person name="Lundell T."/>
            <person name="Morin E."/>
            <person name="Murat C."/>
            <person name="Sun H."/>
            <person name="Tunlid A."/>
            <person name="Henrissat B."/>
            <person name="Grigoriev I.V."/>
            <person name="Hibbett D.S."/>
            <person name="Martin F."/>
            <person name="Nordberg H.P."/>
            <person name="Cantor M.N."/>
            <person name="Hua S.X."/>
        </authorList>
    </citation>
    <scope>NUCLEOTIDE SEQUENCE [LARGE SCALE GENOMIC DNA]</scope>
    <source>
        <strain evidence="1 2">MUT 4182</strain>
    </source>
</reference>
<accession>A0A0C3QGN8</accession>
<dbReference type="Proteomes" id="UP000054248">
    <property type="component" value="Unassembled WGS sequence"/>
</dbReference>
<evidence type="ECO:0000313" key="1">
    <source>
        <dbReference type="EMBL" id="KIO25551.1"/>
    </source>
</evidence>
<proteinExistence type="predicted"/>
<reference evidence="2" key="2">
    <citation type="submission" date="2015-01" db="EMBL/GenBank/DDBJ databases">
        <title>Evolutionary Origins and Diversification of the Mycorrhizal Mutualists.</title>
        <authorList>
            <consortium name="DOE Joint Genome Institute"/>
            <consortium name="Mycorrhizal Genomics Consortium"/>
            <person name="Kohler A."/>
            <person name="Kuo A."/>
            <person name="Nagy L.G."/>
            <person name="Floudas D."/>
            <person name="Copeland A."/>
            <person name="Barry K.W."/>
            <person name="Cichocki N."/>
            <person name="Veneault-Fourrey C."/>
            <person name="LaButti K."/>
            <person name="Lindquist E.A."/>
            <person name="Lipzen A."/>
            <person name="Lundell T."/>
            <person name="Morin E."/>
            <person name="Murat C."/>
            <person name="Riley R."/>
            <person name="Ohm R."/>
            <person name="Sun H."/>
            <person name="Tunlid A."/>
            <person name="Henrissat B."/>
            <person name="Grigoriev I.V."/>
            <person name="Hibbett D.S."/>
            <person name="Martin F."/>
        </authorList>
    </citation>
    <scope>NUCLEOTIDE SEQUENCE [LARGE SCALE GENOMIC DNA]</scope>
    <source>
        <strain evidence="2">MUT 4182</strain>
    </source>
</reference>
<dbReference type="HOGENOM" id="CLU_125122_0_0_1"/>
<name>A0A0C3QGN8_9AGAM</name>
<protein>
    <submittedName>
        <fullName evidence="1">Glycoside hydrolase family 5 protein</fullName>
    </submittedName>
</protein>
<dbReference type="GO" id="GO:0016787">
    <property type="term" value="F:hydrolase activity"/>
    <property type="evidence" value="ECO:0007669"/>
    <property type="project" value="UniProtKB-KW"/>
</dbReference>
<dbReference type="OrthoDB" id="3295948at2759"/>
<keyword evidence="1" id="KW-0378">Hydrolase</keyword>
<evidence type="ECO:0000313" key="2">
    <source>
        <dbReference type="Proteomes" id="UP000054248"/>
    </source>
</evidence>
<dbReference type="EMBL" id="KN823040">
    <property type="protein sequence ID" value="KIO25551.1"/>
    <property type="molecule type" value="Genomic_DNA"/>
</dbReference>
<sequence>MHTSKDLRREEPLSIPGISDQIFCKENDLKDMIWFIAGALRQASPQPLTVQQIRSSIEEHQPWRIDECRGTNKRLSAERNIRWILSCSPAFESVAGSPGYWRMTGNHLVRTSNLLPPLPVAPMSRMTEEEIRACL</sequence>
<gene>
    <name evidence="1" type="ORF">M407DRAFT_25148</name>
</gene>